<protein>
    <submittedName>
        <fullName evidence="2">PorV/PorQ family protein</fullName>
    </submittedName>
</protein>
<dbReference type="SUPFAM" id="SSF56935">
    <property type="entry name" value="Porins"/>
    <property type="match status" value="1"/>
</dbReference>
<gene>
    <name evidence="2" type="ORF">ENK44_17310</name>
</gene>
<accession>A0A7V4WWJ6</accession>
<evidence type="ECO:0000313" key="2">
    <source>
        <dbReference type="EMBL" id="HGY57469.1"/>
    </source>
</evidence>
<sequence length="341" mass="38136">MRRFLKISPLLILLVWSAALLGGSLTKTGTTSAQFLKIQVGARAVGMGGAYVALADDISSIYWNPAGLARLEGQGAINFVYSNWLADTKFNFAASALKAGDFGTIGVSITALTMPDMEVRNEFEPEGTGEYFSAMDMALGISYARKLTDRFSMGFNAKYILEKIWHMSASTFAFDIGLLFQTSADWLVLGISVSNFGSKMKYTGKDAFVYYDFMPDQYGDSEHIFANLQTDQWELPLIFRFGLAAEIINDEYHAFTAALEMRHPNDNTESVSLGVEYGFLKRFYLRMGYQALFEQDSEKGITAGAGFVYYLSPQMPLHLDYAYADWNRLTAVHRFSIEINF</sequence>
<dbReference type="Gene3D" id="2.40.160.60">
    <property type="entry name" value="Outer membrane protein transport protein (OMPP1/FadL/TodX)"/>
    <property type="match status" value="1"/>
</dbReference>
<dbReference type="Proteomes" id="UP000885779">
    <property type="component" value="Unassembled WGS sequence"/>
</dbReference>
<comment type="caution">
    <text evidence="2">The sequence shown here is derived from an EMBL/GenBank/DDBJ whole genome shotgun (WGS) entry which is preliminary data.</text>
</comment>
<organism evidence="2">
    <name type="scientific">Caldithrix abyssi</name>
    <dbReference type="NCBI Taxonomy" id="187145"/>
    <lineage>
        <taxon>Bacteria</taxon>
        <taxon>Pseudomonadati</taxon>
        <taxon>Calditrichota</taxon>
        <taxon>Calditrichia</taxon>
        <taxon>Calditrichales</taxon>
        <taxon>Calditrichaceae</taxon>
        <taxon>Caldithrix</taxon>
    </lineage>
</organism>
<name>A0A7V4WWJ6_CALAY</name>
<dbReference type="EMBL" id="DRQG01000161">
    <property type="protein sequence ID" value="HGY57469.1"/>
    <property type="molecule type" value="Genomic_DNA"/>
</dbReference>
<dbReference type="InterPro" id="IPR045741">
    <property type="entry name" value="PorV"/>
</dbReference>
<feature type="domain" description="Type IX secretion system protein PorV" evidence="1">
    <location>
        <begin position="28"/>
        <end position="203"/>
    </location>
</feature>
<dbReference type="AlphaFoldDB" id="A0A7V4WWJ6"/>
<dbReference type="Pfam" id="PF19572">
    <property type="entry name" value="PorV"/>
    <property type="match status" value="1"/>
</dbReference>
<dbReference type="NCBIfam" id="NF033709">
    <property type="entry name" value="PorV_fam"/>
    <property type="match status" value="1"/>
</dbReference>
<proteinExistence type="predicted"/>
<evidence type="ECO:0000259" key="1">
    <source>
        <dbReference type="Pfam" id="PF19572"/>
    </source>
</evidence>
<reference evidence="2" key="1">
    <citation type="journal article" date="2020" name="mSystems">
        <title>Genome- and Community-Level Interaction Insights into Carbon Utilization and Element Cycling Functions of Hydrothermarchaeota in Hydrothermal Sediment.</title>
        <authorList>
            <person name="Zhou Z."/>
            <person name="Liu Y."/>
            <person name="Xu W."/>
            <person name="Pan J."/>
            <person name="Luo Z.H."/>
            <person name="Li M."/>
        </authorList>
    </citation>
    <scope>NUCLEOTIDE SEQUENCE [LARGE SCALE GENOMIC DNA]</scope>
    <source>
        <strain evidence="2">HyVt-577</strain>
    </source>
</reference>